<dbReference type="PIRSF" id="PIRSF038896">
    <property type="entry name" value="NAPE-PLD"/>
    <property type="match status" value="1"/>
</dbReference>
<dbReference type="AlphaFoldDB" id="A0A1Y0ILP8"/>
<feature type="domain" description="Metallo-beta-lactamase" evidence="1">
    <location>
        <begin position="115"/>
        <end position="310"/>
    </location>
</feature>
<dbReference type="PANTHER" id="PTHR15032">
    <property type="entry name" value="N-ACYL-PHOSPHATIDYLETHANOLAMINE-HYDROLYZING PHOSPHOLIPASE D"/>
    <property type="match status" value="1"/>
</dbReference>
<dbReference type="Pfam" id="PF12706">
    <property type="entry name" value="Lactamase_B_2"/>
    <property type="match status" value="1"/>
</dbReference>
<dbReference type="RefSeq" id="WP_087456146.1">
    <property type="nucleotide sequence ID" value="NZ_CP021434.1"/>
</dbReference>
<dbReference type="GO" id="GO:0005737">
    <property type="term" value="C:cytoplasm"/>
    <property type="evidence" value="ECO:0007669"/>
    <property type="project" value="TreeGrafter"/>
</dbReference>
<evidence type="ECO:0000313" key="3">
    <source>
        <dbReference type="Proteomes" id="UP000195437"/>
    </source>
</evidence>
<gene>
    <name evidence="2" type="ORF">CBW65_06375</name>
</gene>
<dbReference type="Gene3D" id="3.60.15.10">
    <property type="entry name" value="Ribonuclease Z/Hydroxyacylglutathione hydrolase-like"/>
    <property type="match status" value="1"/>
</dbReference>
<name>A0A1Y0ILP8_9BACL</name>
<dbReference type="Proteomes" id="UP000195437">
    <property type="component" value="Chromosome"/>
</dbReference>
<dbReference type="InterPro" id="IPR024884">
    <property type="entry name" value="NAPE-PLD"/>
</dbReference>
<keyword evidence="3" id="KW-1185">Reference proteome</keyword>
<sequence>MILTLSILAALVVAVILVLNFYPHLGGKPSSEQKQRRVQSKNFQNGKFINQIPTRMDSSVKTSLSILRDFVKPNPNRKPGSPLPMEPLHLPEDQDAKVTWFGHSALLLQLDGKTLLVDPMFGRTPSPFPQFGGGRYSGSLPFEIEELPVIDAVILSHDHYDHLDYGSIKRLKHKVRQFIVPLGVGAHLKRWGVAAEKIQEHDWWSEFQYEGLTLACTPARHFSGRSLTDRDSTLWCSWVIIGEQTKLYFSGDSGYGPHFQEIGRAYGPFDLTFMECGQYDPRWAAIHMMPEETVQAHLDVQGKVLIPIHWAAFTLALHDWTDPVERVLQAAQLNNVTLATPKLGEAVRVHAAEYPVSTWWR</sequence>
<accession>A0A1Y0ILP8</accession>
<protein>
    <recommendedName>
        <fullName evidence="1">Metallo-beta-lactamase domain-containing protein</fullName>
    </recommendedName>
</protein>
<dbReference type="GO" id="GO:0008270">
    <property type="term" value="F:zinc ion binding"/>
    <property type="evidence" value="ECO:0007669"/>
    <property type="project" value="InterPro"/>
</dbReference>
<organism evidence="2 3">
    <name type="scientific">Tumebacillus avium</name>
    <dbReference type="NCBI Taxonomy" id="1903704"/>
    <lineage>
        <taxon>Bacteria</taxon>
        <taxon>Bacillati</taxon>
        <taxon>Bacillota</taxon>
        <taxon>Bacilli</taxon>
        <taxon>Bacillales</taxon>
        <taxon>Alicyclobacillaceae</taxon>
        <taxon>Tumebacillus</taxon>
    </lineage>
</organism>
<dbReference type="SUPFAM" id="SSF56281">
    <property type="entry name" value="Metallo-hydrolase/oxidoreductase"/>
    <property type="match status" value="1"/>
</dbReference>
<dbReference type="InterPro" id="IPR036866">
    <property type="entry name" value="RibonucZ/Hydroxyglut_hydro"/>
</dbReference>
<evidence type="ECO:0000313" key="2">
    <source>
        <dbReference type="EMBL" id="ARU60756.1"/>
    </source>
</evidence>
<dbReference type="InterPro" id="IPR001279">
    <property type="entry name" value="Metallo-B-lactamas"/>
</dbReference>
<dbReference type="EMBL" id="CP021434">
    <property type="protein sequence ID" value="ARU60756.1"/>
    <property type="molecule type" value="Genomic_DNA"/>
</dbReference>
<dbReference type="PANTHER" id="PTHR15032:SF4">
    <property type="entry name" value="N-ACYL-PHOSPHATIDYLETHANOLAMINE-HYDROLYZING PHOSPHOLIPASE D"/>
    <property type="match status" value="1"/>
</dbReference>
<evidence type="ECO:0000259" key="1">
    <source>
        <dbReference type="Pfam" id="PF12706"/>
    </source>
</evidence>
<dbReference type="KEGG" id="tum:CBW65_06375"/>
<reference evidence="3" key="1">
    <citation type="submission" date="2017-05" db="EMBL/GenBank/DDBJ databases">
        <authorList>
            <person name="Sung H."/>
        </authorList>
    </citation>
    <scope>NUCLEOTIDE SEQUENCE [LARGE SCALE GENOMIC DNA]</scope>
    <source>
        <strain evidence="3">AR23208</strain>
    </source>
</reference>
<dbReference type="GO" id="GO:0070290">
    <property type="term" value="F:N-acylphosphatidylethanolamine-specific phospholipase D activity"/>
    <property type="evidence" value="ECO:0007669"/>
    <property type="project" value="InterPro"/>
</dbReference>
<proteinExistence type="predicted"/>
<dbReference type="OrthoDB" id="9805728at2"/>